<dbReference type="KEGG" id="pgr:PGTG_21718"/>
<evidence type="ECO:0000313" key="1">
    <source>
        <dbReference type="EMBL" id="EHS63626.1"/>
    </source>
</evidence>
<dbReference type="VEuPathDB" id="FungiDB:PGTG_21718"/>
<dbReference type="RefSeq" id="XP_003889611.1">
    <property type="nucleotide sequence ID" value="XM_003889562.1"/>
</dbReference>
<dbReference type="Proteomes" id="UP000008783">
    <property type="component" value="Unassembled WGS sequence"/>
</dbReference>
<dbReference type="GeneID" id="13542633"/>
<dbReference type="EMBL" id="DS178291">
    <property type="protein sequence ID" value="EHS63626.1"/>
    <property type="molecule type" value="Genomic_DNA"/>
</dbReference>
<proteinExistence type="predicted"/>
<dbReference type="InParanoid" id="H6QSA2"/>
<keyword evidence="2" id="KW-1185">Reference proteome</keyword>
<reference evidence="2" key="1">
    <citation type="journal article" date="2011" name="Proc. Natl. Acad. Sci. U.S.A.">
        <title>Obligate biotrophy features unraveled by the genomic analysis of rust fungi.</title>
        <authorList>
            <person name="Duplessis S."/>
            <person name="Cuomo C.A."/>
            <person name="Lin Y.-C."/>
            <person name="Aerts A."/>
            <person name="Tisserant E."/>
            <person name="Veneault-Fourrey C."/>
            <person name="Joly D.L."/>
            <person name="Hacquard S."/>
            <person name="Amselem J."/>
            <person name="Cantarel B.L."/>
            <person name="Chiu R."/>
            <person name="Coutinho P.M."/>
            <person name="Feau N."/>
            <person name="Field M."/>
            <person name="Frey P."/>
            <person name="Gelhaye E."/>
            <person name="Goldberg J."/>
            <person name="Grabherr M.G."/>
            <person name="Kodira C.D."/>
            <person name="Kohler A."/>
            <person name="Kuees U."/>
            <person name="Lindquist E.A."/>
            <person name="Lucas S.M."/>
            <person name="Mago R."/>
            <person name="Mauceli E."/>
            <person name="Morin E."/>
            <person name="Murat C."/>
            <person name="Pangilinan J.L."/>
            <person name="Park R."/>
            <person name="Pearson M."/>
            <person name="Quesneville H."/>
            <person name="Rouhier N."/>
            <person name="Sakthikumar S."/>
            <person name="Salamov A.A."/>
            <person name="Schmutz J."/>
            <person name="Selles B."/>
            <person name="Shapiro H."/>
            <person name="Tanguay P."/>
            <person name="Tuskan G.A."/>
            <person name="Henrissat B."/>
            <person name="Van de Peer Y."/>
            <person name="Rouze P."/>
            <person name="Ellis J.G."/>
            <person name="Dodds P.N."/>
            <person name="Schein J.E."/>
            <person name="Zhong S."/>
            <person name="Hamelin R.C."/>
            <person name="Grigoriev I.V."/>
            <person name="Szabo L.J."/>
            <person name="Martin F."/>
        </authorList>
    </citation>
    <scope>NUCLEOTIDE SEQUENCE [LARGE SCALE GENOMIC DNA]</scope>
    <source>
        <strain evidence="2">CRL 75-36-700-3 / race SCCL</strain>
    </source>
</reference>
<dbReference type="AlphaFoldDB" id="H6QSA2"/>
<organism evidence="1 2">
    <name type="scientific">Puccinia graminis f. sp. tritici (strain CRL 75-36-700-3 / race SCCL)</name>
    <name type="common">Black stem rust fungus</name>
    <dbReference type="NCBI Taxonomy" id="418459"/>
    <lineage>
        <taxon>Eukaryota</taxon>
        <taxon>Fungi</taxon>
        <taxon>Dikarya</taxon>
        <taxon>Basidiomycota</taxon>
        <taxon>Pucciniomycotina</taxon>
        <taxon>Pucciniomycetes</taxon>
        <taxon>Pucciniales</taxon>
        <taxon>Pucciniaceae</taxon>
        <taxon>Puccinia</taxon>
    </lineage>
</organism>
<sequence length="76" mass="8653">MAPLFPTNRIKVWRLNVQHVSESLQSRAGSMYPMSRHVGQDFVQFSQLYGNSVIFTPWRSQLEDVLAIQGVQEASS</sequence>
<dbReference type="HOGENOM" id="CLU_2655665_0_0_1"/>
<accession>H6QSA2</accession>
<protein>
    <submittedName>
        <fullName evidence="1">Uncharacterized protein</fullName>
    </submittedName>
</protein>
<name>H6QSA2_PUCGT</name>
<evidence type="ECO:0000313" key="2">
    <source>
        <dbReference type="Proteomes" id="UP000008783"/>
    </source>
</evidence>
<gene>
    <name evidence="1" type="ORF">PGTG_21718</name>
</gene>